<protein>
    <submittedName>
        <fullName evidence="19">Tyrosine-protein kinase</fullName>
        <ecNumber evidence="19">2.7.10.2</ecNumber>
    </submittedName>
</protein>
<evidence type="ECO:0000256" key="9">
    <source>
        <dbReference type="ARBA" id="ARBA00022840"/>
    </source>
</evidence>
<keyword evidence="4" id="KW-0997">Cell inner membrane</keyword>
<keyword evidence="7" id="KW-0547">Nucleotide-binding</keyword>
<dbReference type="Pfam" id="PF13614">
    <property type="entry name" value="AAA_31"/>
    <property type="match status" value="1"/>
</dbReference>
<dbReference type="InterPro" id="IPR032807">
    <property type="entry name" value="GNVR"/>
</dbReference>
<evidence type="ECO:0000259" key="17">
    <source>
        <dbReference type="Pfam" id="PF13614"/>
    </source>
</evidence>
<evidence type="ECO:0000313" key="20">
    <source>
        <dbReference type="Proteomes" id="UP000288212"/>
    </source>
</evidence>
<keyword evidence="8 19" id="KW-0418">Kinase</keyword>
<evidence type="ECO:0000259" key="16">
    <source>
        <dbReference type="Pfam" id="PF02706"/>
    </source>
</evidence>
<evidence type="ECO:0000256" key="6">
    <source>
        <dbReference type="ARBA" id="ARBA00022692"/>
    </source>
</evidence>
<dbReference type="Pfam" id="PF13807">
    <property type="entry name" value="GNVR"/>
    <property type="match status" value="1"/>
</dbReference>
<proteinExistence type="inferred from homology"/>
<dbReference type="InterPro" id="IPR025669">
    <property type="entry name" value="AAA_dom"/>
</dbReference>
<evidence type="ECO:0000259" key="18">
    <source>
        <dbReference type="Pfam" id="PF13807"/>
    </source>
</evidence>
<comment type="caution">
    <text evidence="19">The sequence shown here is derived from an EMBL/GenBank/DDBJ whole genome shotgun (WGS) entry which is preliminary data.</text>
</comment>
<keyword evidence="10 15" id="KW-1133">Transmembrane helix</keyword>
<keyword evidence="9" id="KW-0067">ATP-binding</keyword>
<organism evidence="19 20">
    <name type="scientific">Aliidiomarina haloalkalitolerans</name>
    <dbReference type="NCBI Taxonomy" id="859059"/>
    <lineage>
        <taxon>Bacteria</taxon>
        <taxon>Pseudomonadati</taxon>
        <taxon>Pseudomonadota</taxon>
        <taxon>Gammaproteobacteria</taxon>
        <taxon>Alteromonadales</taxon>
        <taxon>Idiomarinaceae</taxon>
        <taxon>Aliidiomarina</taxon>
    </lineage>
</organism>
<evidence type="ECO:0000256" key="10">
    <source>
        <dbReference type="ARBA" id="ARBA00022989"/>
    </source>
</evidence>
<feature type="transmembrane region" description="Helical" evidence="15">
    <location>
        <begin position="450"/>
        <end position="473"/>
    </location>
</feature>
<keyword evidence="5 19" id="KW-0808">Transferase</keyword>
<evidence type="ECO:0000256" key="15">
    <source>
        <dbReference type="SAM" id="Phobius"/>
    </source>
</evidence>
<feature type="domain" description="AAA" evidence="17">
    <location>
        <begin position="566"/>
        <end position="681"/>
    </location>
</feature>
<feature type="domain" description="Polysaccharide chain length determinant N-terminal" evidence="16">
    <location>
        <begin position="13"/>
        <end position="104"/>
    </location>
</feature>
<dbReference type="PANTHER" id="PTHR32309">
    <property type="entry name" value="TYROSINE-PROTEIN KINASE"/>
    <property type="match status" value="1"/>
</dbReference>
<evidence type="ECO:0000256" key="13">
    <source>
        <dbReference type="ARBA" id="ARBA00053015"/>
    </source>
</evidence>
<keyword evidence="14" id="KW-0175">Coiled coil</keyword>
<dbReference type="SUPFAM" id="SSF52540">
    <property type="entry name" value="P-loop containing nucleoside triphosphate hydrolases"/>
    <property type="match status" value="1"/>
</dbReference>
<dbReference type="InterPro" id="IPR050445">
    <property type="entry name" value="Bact_polysacc_biosynth/exp"/>
</dbReference>
<gene>
    <name evidence="19" type="ORF">CWE06_10580</name>
</gene>
<dbReference type="PANTHER" id="PTHR32309:SF32">
    <property type="entry name" value="TYROSINE-PROTEIN KINASE ETK-RELATED"/>
    <property type="match status" value="1"/>
</dbReference>
<dbReference type="Pfam" id="PF02706">
    <property type="entry name" value="Wzz"/>
    <property type="match status" value="1"/>
</dbReference>
<evidence type="ECO:0000256" key="12">
    <source>
        <dbReference type="ARBA" id="ARBA00023137"/>
    </source>
</evidence>
<dbReference type="AlphaFoldDB" id="A0A432VR26"/>
<keyword evidence="6 15" id="KW-0812">Transmembrane</keyword>
<dbReference type="CDD" id="cd05387">
    <property type="entry name" value="BY-kinase"/>
    <property type="match status" value="1"/>
</dbReference>
<accession>A0A432VR26</accession>
<dbReference type="GO" id="GO:0005886">
    <property type="term" value="C:plasma membrane"/>
    <property type="evidence" value="ECO:0007669"/>
    <property type="project" value="UniProtKB-SubCell"/>
</dbReference>
<comment type="catalytic activity">
    <reaction evidence="13">
        <text>L-tyrosyl-[protein] + ATP = O-phospho-L-tyrosyl-[protein] + ADP + H(+)</text>
        <dbReference type="Rhea" id="RHEA:10596"/>
        <dbReference type="Rhea" id="RHEA-COMP:10136"/>
        <dbReference type="Rhea" id="RHEA-COMP:20101"/>
        <dbReference type="ChEBI" id="CHEBI:15378"/>
        <dbReference type="ChEBI" id="CHEBI:30616"/>
        <dbReference type="ChEBI" id="CHEBI:46858"/>
        <dbReference type="ChEBI" id="CHEBI:61978"/>
        <dbReference type="ChEBI" id="CHEBI:456216"/>
    </reaction>
</comment>
<keyword evidence="12" id="KW-0829">Tyrosine-protein kinase</keyword>
<dbReference type="Pfam" id="PF23607">
    <property type="entry name" value="WZC_N"/>
    <property type="match status" value="1"/>
</dbReference>
<dbReference type="GO" id="GO:0004715">
    <property type="term" value="F:non-membrane spanning protein tyrosine kinase activity"/>
    <property type="evidence" value="ECO:0007669"/>
    <property type="project" value="UniProtKB-EC"/>
</dbReference>
<dbReference type="GO" id="GO:0042802">
    <property type="term" value="F:identical protein binding"/>
    <property type="evidence" value="ECO:0007669"/>
    <property type="project" value="UniProtKB-ARBA"/>
</dbReference>
<comment type="subcellular location">
    <subcellularLocation>
        <location evidence="1">Cell inner membrane</location>
        <topology evidence="1">Multi-pass membrane protein</topology>
    </subcellularLocation>
</comment>
<dbReference type="OrthoDB" id="9775724at2"/>
<dbReference type="Gene3D" id="3.40.50.300">
    <property type="entry name" value="P-loop containing nucleotide triphosphate hydrolases"/>
    <property type="match status" value="1"/>
</dbReference>
<keyword evidence="20" id="KW-1185">Reference proteome</keyword>
<dbReference type="RefSeq" id="WP_126793900.1">
    <property type="nucleotide sequence ID" value="NZ_PIPI01000008.1"/>
</dbReference>
<dbReference type="EC" id="2.7.10.2" evidence="19"/>
<feature type="domain" description="Tyrosine-protein kinase G-rich" evidence="18">
    <location>
        <begin position="391"/>
        <end position="469"/>
    </location>
</feature>
<dbReference type="EMBL" id="PIPI01000008">
    <property type="protein sequence ID" value="RUO18721.1"/>
    <property type="molecule type" value="Genomic_DNA"/>
</dbReference>
<evidence type="ECO:0000256" key="5">
    <source>
        <dbReference type="ARBA" id="ARBA00022679"/>
    </source>
</evidence>
<dbReference type="NCBIfam" id="TIGR01007">
    <property type="entry name" value="eps_fam"/>
    <property type="match status" value="1"/>
</dbReference>
<evidence type="ECO:0000256" key="11">
    <source>
        <dbReference type="ARBA" id="ARBA00023136"/>
    </source>
</evidence>
<name>A0A432VR26_9GAMM</name>
<evidence type="ECO:0000313" key="19">
    <source>
        <dbReference type="EMBL" id="RUO18721.1"/>
    </source>
</evidence>
<feature type="coiled-coil region" evidence="14">
    <location>
        <begin position="279"/>
        <end position="385"/>
    </location>
</feature>
<evidence type="ECO:0000256" key="2">
    <source>
        <dbReference type="ARBA" id="ARBA00008883"/>
    </source>
</evidence>
<dbReference type="InterPro" id="IPR003856">
    <property type="entry name" value="LPS_length_determ_N"/>
</dbReference>
<evidence type="ECO:0000256" key="7">
    <source>
        <dbReference type="ARBA" id="ARBA00022741"/>
    </source>
</evidence>
<evidence type="ECO:0000256" key="14">
    <source>
        <dbReference type="SAM" id="Coils"/>
    </source>
</evidence>
<dbReference type="FunFam" id="3.40.50.300:FF:000527">
    <property type="entry name" value="Tyrosine-protein kinase etk"/>
    <property type="match status" value="1"/>
</dbReference>
<dbReference type="GO" id="GO:0005524">
    <property type="term" value="F:ATP binding"/>
    <property type="evidence" value="ECO:0007669"/>
    <property type="project" value="UniProtKB-KW"/>
</dbReference>
<evidence type="ECO:0000256" key="4">
    <source>
        <dbReference type="ARBA" id="ARBA00022519"/>
    </source>
</evidence>
<reference evidence="19 20" key="1">
    <citation type="journal article" date="2011" name="Front. Microbiol.">
        <title>Genomic signatures of strain selection and enhancement in Bacillus atrophaeus var. globigii, a historical biowarfare simulant.</title>
        <authorList>
            <person name="Gibbons H.S."/>
            <person name="Broomall S.M."/>
            <person name="McNew L.A."/>
            <person name="Daligault H."/>
            <person name="Chapman C."/>
            <person name="Bruce D."/>
            <person name="Karavis M."/>
            <person name="Krepps M."/>
            <person name="McGregor P.A."/>
            <person name="Hong C."/>
            <person name="Park K.H."/>
            <person name="Akmal A."/>
            <person name="Feldman A."/>
            <person name="Lin J.S."/>
            <person name="Chang W.E."/>
            <person name="Higgs B.W."/>
            <person name="Demirev P."/>
            <person name="Lindquist J."/>
            <person name="Liem A."/>
            <person name="Fochler E."/>
            <person name="Read T.D."/>
            <person name="Tapia R."/>
            <person name="Johnson S."/>
            <person name="Bishop-Lilly K.A."/>
            <person name="Detter C."/>
            <person name="Han C."/>
            <person name="Sozhamannan S."/>
            <person name="Rosenzweig C.N."/>
            <person name="Skowronski E.W."/>
        </authorList>
    </citation>
    <scope>NUCLEOTIDE SEQUENCE [LARGE SCALE GENOMIC DNA]</scope>
    <source>
        <strain evidence="19 20">AK5</strain>
    </source>
</reference>
<evidence type="ECO:0000256" key="3">
    <source>
        <dbReference type="ARBA" id="ARBA00022475"/>
    </source>
</evidence>
<keyword evidence="3" id="KW-1003">Cell membrane</keyword>
<keyword evidence="11 15" id="KW-0472">Membrane</keyword>
<evidence type="ECO:0000256" key="1">
    <source>
        <dbReference type="ARBA" id="ARBA00004429"/>
    </source>
</evidence>
<dbReference type="InterPro" id="IPR027417">
    <property type="entry name" value="P-loop_NTPase"/>
</dbReference>
<evidence type="ECO:0000256" key="8">
    <source>
        <dbReference type="ARBA" id="ARBA00022777"/>
    </source>
</evidence>
<feature type="transmembrane region" description="Helical" evidence="15">
    <location>
        <begin position="29"/>
        <end position="48"/>
    </location>
</feature>
<dbReference type="InterPro" id="IPR005702">
    <property type="entry name" value="Wzc-like_C"/>
</dbReference>
<dbReference type="Proteomes" id="UP000288212">
    <property type="component" value="Unassembled WGS sequence"/>
</dbReference>
<sequence length="753" mass="83762">MSQSNSSNTSANDEIDLGRLIGTLFDYKWWVIGCTFAAGAIGASYAILTNPTYQADALLQVEEKAKGIPGLGDLGEMFAQESSAVTEIEIIRSRMVVGTVVDQLRLDIQVQPKRFPIIGDWMARRYSGDEPKPANVFTSYAWGGEALEVSELRLPRALIGEGLTLVAGEATANSSGNSQTRFTLEFDGQVLVNGVTGETIEQTTPFGQITIRVAEIQARPGTEFSVQQQHRLRVINDLQQEVRVSERGRQSGILSATLAGENPQQIQQILHAITQEYLLQNIRRNAAEAEKSLEFLQEQLPEVRADLQIAEDKLNAYRLQSESVDIQLETQGLLQQIVELEKQINELAFREAELSRLYTRNHPTYKALIEQQDKLRADRDQLRSQIQNLPETQQEVLRLTRDVQVNQEIYVQLLNQVQELNIMRAGTVGNVRIIDDAMVRIEPIAPKKALILLLSLILGGMVGVGIAFVLGFVRRGIETPKELEDAGISVYASVPLSEQQLKIEDKIKQAVRRSKNHANKQKFNTLLLARDNPEDNAIEALRSLRTSLHFAMMEAKNKIVMISGPSPEVGKTFVTSNLAVVLAQAGMKVLIIDADLRRGYLHTTFSLSNDNGLSDLLAGRTDRNTAVQKTDVENLAFMARGTVPPNPSELLMHKGFAELLEWANESYDIVLVDTPPILAVTDPAIVGRYTGTNLIVARFMKNQVKEVEYTIERFEKAGIEIKGVILNGIERTARSSYGYGSYGYYSYGYESVK</sequence>
<comment type="similarity">
    <text evidence="2">Belongs to the etk/wzc family.</text>
</comment>